<dbReference type="EMBL" id="JAFLNL010000001">
    <property type="protein sequence ID" value="MBO0353037.1"/>
    <property type="molecule type" value="Genomic_DNA"/>
</dbReference>
<accession>A0ABS3G379</accession>
<reference evidence="3 4" key="1">
    <citation type="submission" date="2021-03" db="EMBL/GenBank/DDBJ databases">
        <title>Muricauda lutimaris sp. nov. and Muricauda ruestringensis sp. nov, two marine members of the Flavobacteriaceae isolated from deep sea sediments of Western Pacific.</title>
        <authorList>
            <person name="Zhao S."/>
            <person name="Liu R."/>
        </authorList>
    </citation>
    <scope>NUCLEOTIDE SEQUENCE [LARGE SCALE GENOMIC DNA]</scope>
    <source>
        <strain evidence="3 4">BC31-1-A7</strain>
    </source>
</reference>
<keyword evidence="2" id="KW-1133">Transmembrane helix</keyword>
<dbReference type="Gene3D" id="3.40.30.10">
    <property type="entry name" value="Glutaredoxin"/>
    <property type="match status" value="1"/>
</dbReference>
<gene>
    <name evidence="3" type="ORF">J0656_03335</name>
</gene>
<dbReference type="InterPro" id="IPR003782">
    <property type="entry name" value="SCO1/SenC"/>
</dbReference>
<evidence type="ECO:0000313" key="4">
    <source>
        <dbReference type="Proteomes" id="UP000664044"/>
    </source>
</evidence>
<comment type="similarity">
    <text evidence="1">Belongs to the SCO1/2 family.</text>
</comment>
<dbReference type="Proteomes" id="UP000664044">
    <property type="component" value="Unassembled WGS sequence"/>
</dbReference>
<dbReference type="PANTHER" id="PTHR12151">
    <property type="entry name" value="ELECTRON TRANSPORT PROTIN SCO1/SENC FAMILY MEMBER"/>
    <property type="match status" value="1"/>
</dbReference>
<keyword evidence="2" id="KW-0472">Membrane</keyword>
<keyword evidence="4" id="KW-1185">Reference proteome</keyword>
<evidence type="ECO:0000313" key="3">
    <source>
        <dbReference type="EMBL" id="MBO0353037.1"/>
    </source>
</evidence>
<dbReference type="CDD" id="cd02968">
    <property type="entry name" value="SCO"/>
    <property type="match status" value="1"/>
</dbReference>
<protein>
    <submittedName>
        <fullName evidence="3">SCO family protein</fullName>
    </submittedName>
</protein>
<dbReference type="Pfam" id="PF02630">
    <property type="entry name" value="SCO1-SenC"/>
    <property type="match status" value="1"/>
</dbReference>
<feature type="transmembrane region" description="Helical" evidence="2">
    <location>
        <begin position="6"/>
        <end position="27"/>
    </location>
</feature>
<sequence>MGSFFAKYKMFGIVMLVLSGIIVYLFYNALQPKKMLPVYQPSMVDKSLVDSTLHYTKKYHKVADFSLVNQNGETITQEDYRDKIYVADFFFTTCLTICPIMTKNMGEVQEAIKDDPNIMLLSHSVTPQIDTVAQLKRYALEKGVIDSKWNLVTGDKKQIYELARKSYLAVKNDGDGGPFDMIHTENFILVDKEKRIRGFYDGTDREEIDRLLGDIKILEASYKE</sequence>
<name>A0ABS3G379_9FLAO</name>
<comment type="caution">
    <text evidence="3">The sequence shown here is derived from an EMBL/GenBank/DDBJ whole genome shotgun (WGS) entry which is preliminary data.</text>
</comment>
<proteinExistence type="inferred from homology"/>
<organism evidence="3 4">
    <name type="scientific">Flagellimonas aurea</name>
    <dbReference type="NCBI Taxonomy" id="2915619"/>
    <lineage>
        <taxon>Bacteria</taxon>
        <taxon>Pseudomonadati</taxon>
        <taxon>Bacteroidota</taxon>
        <taxon>Flavobacteriia</taxon>
        <taxon>Flavobacteriales</taxon>
        <taxon>Flavobacteriaceae</taxon>
        <taxon>Flagellimonas</taxon>
    </lineage>
</organism>
<dbReference type="SUPFAM" id="SSF52833">
    <property type="entry name" value="Thioredoxin-like"/>
    <property type="match status" value="1"/>
</dbReference>
<evidence type="ECO:0000256" key="1">
    <source>
        <dbReference type="ARBA" id="ARBA00010996"/>
    </source>
</evidence>
<dbReference type="RefSeq" id="WP_207031555.1">
    <property type="nucleotide sequence ID" value="NZ_JAFLNL010000001.1"/>
</dbReference>
<keyword evidence="2" id="KW-0812">Transmembrane</keyword>
<dbReference type="InterPro" id="IPR036249">
    <property type="entry name" value="Thioredoxin-like_sf"/>
</dbReference>
<evidence type="ECO:0000256" key="2">
    <source>
        <dbReference type="SAM" id="Phobius"/>
    </source>
</evidence>
<dbReference type="PANTHER" id="PTHR12151:SF25">
    <property type="entry name" value="LINALOOL DEHYDRATASE_ISOMERASE DOMAIN-CONTAINING PROTEIN"/>
    <property type="match status" value="1"/>
</dbReference>